<keyword evidence="1" id="KW-1133">Transmembrane helix</keyword>
<dbReference type="AlphaFoldDB" id="A0A0A9EVN6"/>
<organism evidence="2">
    <name type="scientific">Arundo donax</name>
    <name type="common">Giant reed</name>
    <name type="synonym">Donax arundinaceus</name>
    <dbReference type="NCBI Taxonomy" id="35708"/>
    <lineage>
        <taxon>Eukaryota</taxon>
        <taxon>Viridiplantae</taxon>
        <taxon>Streptophyta</taxon>
        <taxon>Embryophyta</taxon>
        <taxon>Tracheophyta</taxon>
        <taxon>Spermatophyta</taxon>
        <taxon>Magnoliopsida</taxon>
        <taxon>Liliopsida</taxon>
        <taxon>Poales</taxon>
        <taxon>Poaceae</taxon>
        <taxon>PACMAD clade</taxon>
        <taxon>Arundinoideae</taxon>
        <taxon>Arundineae</taxon>
        <taxon>Arundo</taxon>
    </lineage>
</organism>
<dbReference type="EMBL" id="GBRH01194842">
    <property type="protein sequence ID" value="JAE03054.1"/>
    <property type="molecule type" value="Transcribed_RNA"/>
</dbReference>
<feature type="transmembrane region" description="Helical" evidence="1">
    <location>
        <begin position="16"/>
        <end position="34"/>
    </location>
</feature>
<keyword evidence="1" id="KW-0472">Membrane</keyword>
<name>A0A0A9EVN6_ARUDO</name>
<protein>
    <submittedName>
        <fullName evidence="2">Hda102</fullName>
    </submittedName>
</protein>
<keyword evidence="1" id="KW-0812">Transmembrane</keyword>
<sequence length="38" mass="4381">MTLALLGFSKQLLPRLLRHICLVLLFFNVGLIRWQGTV</sequence>
<evidence type="ECO:0000256" key="1">
    <source>
        <dbReference type="SAM" id="Phobius"/>
    </source>
</evidence>
<accession>A0A0A9EVN6</accession>
<evidence type="ECO:0000313" key="2">
    <source>
        <dbReference type="EMBL" id="JAE03054.1"/>
    </source>
</evidence>
<proteinExistence type="predicted"/>
<reference evidence="2" key="1">
    <citation type="submission" date="2014-09" db="EMBL/GenBank/DDBJ databases">
        <authorList>
            <person name="Magalhaes I.L.F."/>
            <person name="Oliveira U."/>
            <person name="Santos F.R."/>
            <person name="Vidigal T.H.D.A."/>
            <person name="Brescovit A.D."/>
            <person name="Santos A.J."/>
        </authorList>
    </citation>
    <scope>NUCLEOTIDE SEQUENCE</scope>
    <source>
        <tissue evidence="2">Shoot tissue taken approximately 20 cm above the soil surface</tissue>
    </source>
</reference>
<reference evidence="2" key="2">
    <citation type="journal article" date="2015" name="Data Brief">
        <title>Shoot transcriptome of the giant reed, Arundo donax.</title>
        <authorList>
            <person name="Barrero R.A."/>
            <person name="Guerrero F.D."/>
            <person name="Moolhuijzen P."/>
            <person name="Goolsby J.A."/>
            <person name="Tidwell J."/>
            <person name="Bellgard S.E."/>
            <person name="Bellgard M.I."/>
        </authorList>
    </citation>
    <scope>NUCLEOTIDE SEQUENCE</scope>
    <source>
        <tissue evidence="2">Shoot tissue taken approximately 20 cm above the soil surface</tissue>
    </source>
</reference>